<keyword evidence="3" id="KW-0436">Ligase</keyword>
<evidence type="ECO:0000313" key="7">
    <source>
        <dbReference type="EMBL" id="KAF7279373.1"/>
    </source>
</evidence>
<evidence type="ECO:0000256" key="2">
    <source>
        <dbReference type="ARBA" id="ARBA00006432"/>
    </source>
</evidence>
<comment type="subcellular location">
    <subcellularLocation>
        <location evidence="1">Peroxisome</location>
    </subcellularLocation>
</comment>
<organism evidence="7 8">
    <name type="scientific">Rhynchophorus ferrugineus</name>
    <name type="common">Red palm weevil</name>
    <name type="synonym">Curculio ferrugineus</name>
    <dbReference type="NCBI Taxonomy" id="354439"/>
    <lineage>
        <taxon>Eukaryota</taxon>
        <taxon>Metazoa</taxon>
        <taxon>Ecdysozoa</taxon>
        <taxon>Arthropoda</taxon>
        <taxon>Hexapoda</taxon>
        <taxon>Insecta</taxon>
        <taxon>Pterygota</taxon>
        <taxon>Neoptera</taxon>
        <taxon>Endopterygota</taxon>
        <taxon>Coleoptera</taxon>
        <taxon>Polyphaga</taxon>
        <taxon>Cucujiformia</taxon>
        <taxon>Curculionidae</taxon>
        <taxon>Dryophthorinae</taxon>
        <taxon>Rhynchophorus</taxon>
    </lineage>
</organism>
<gene>
    <name evidence="7" type="ORF">GWI33_007316</name>
</gene>
<proteinExistence type="inferred from homology"/>
<dbReference type="AlphaFoldDB" id="A0A834MD46"/>
<dbReference type="Pfam" id="PF00501">
    <property type="entry name" value="AMP-binding"/>
    <property type="match status" value="1"/>
</dbReference>
<dbReference type="OrthoDB" id="10253869at2759"/>
<accession>A0A834MD46</accession>
<dbReference type="Gene3D" id="3.40.50.12780">
    <property type="entry name" value="N-terminal domain of ligase-like"/>
    <property type="match status" value="1"/>
</dbReference>
<dbReference type="EMBL" id="JAACXV010000365">
    <property type="protein sequence ID" value="KAF7279373.1"/>
    <property type="molecule type" value="Genomic_DNA"/>
</dbReference>
<evidence type="ECO:0000256" key="4">
    <source>
        <dbReference type="ARBA" id="ARBA00023140"/>
    </source>
</evidence>
<dbReference type="PANTHER" id="PTHR24096:SF149">
    <property type="entry name" value="AMP-BINDING DOMAIN-CONTAINING PROTEIN-RELATED"/>
    <property type="match status" value="1"/>
</dbReference>
<dbReference type="GO" id="GO:0005777">
    <property type="term" value="C:peroxisome"/>
    <property type="evidence" value="ECO:0007669"/>
    <property type="project" value="UniProtKB-SubCell"/>
</dbReference>
<dbReference type="InterPro" id="IPR042099">
    <property type="entry name" value="ANL_N_sf"/>
</dbReference>
<keyword evidence="4" id="KW-0576">Peroxisome</keyword>
<dbReference type="Proteomes" id="UP000625711">
    <property type="component" value="Unassembled WGS sequence"/>
</dbReference>
<dbReference type="Pfam" id="PF13193">
    <property type="entry name" value="AMP-binding_C"/>
    <property type="match status" value="1"/>
</dbReference>
<dbReference type="InterPro" id="IPR045851">
    <property type="entry name" value="AMP-bd_C_sf"/>
</dbReference>
<keyword evidence="8" id="KW-1185">Reference proteome</keyword>
<dbReference type="SUPFAM" id="SSF56801">
    <property type="entry name" value="Acetyl-CoA synthetase-like"/>
    <property type="match status" value="1"/>
</dbReference>
<sequence>MRDLIIRGGMVGCIPHRMGFGEYFFYKAGTIRNNIFQIDGNTDEVETYGQVKTRTTRLALGLQQLGLKPKDVVFVCCHSGLDNIIPVLATLYLGGCVSSGDPRQTADDSRYLIEQVEPKVIFVEENSVYMIEKALEGSNLRPRIIVMGNSEQYLTMRQLEAPRPEEADFKPVRQTDTDLAFIIFSSGTTSAQKGIYITNNYALNGGSIWIESNLTPGVIMHFTSFYWITAIMLTSACMVTGTAKVVGKEISGERYLYLVDKYKMTYSFCSNTFTYKLTSLDQKTLKKYDTSSLLSFTIGGAVMQKDQIQKLRDILPHTKVTMAYGSTECNILTFFDLRDEKAYKTKLMSSGKPSPGVEIKVVDLESGKLLGPNQEGEIRVKSQFIMGGYHKLEDPGVFDEDGFVKMGDLGYYDEDNYIYVLGRLKEMFKYQFFQILPETIENVLLSHPDVEEVVVFGVPHQVDNNHPGAAVVLKQNADVTEEELIDYCNSRVANYRKLRAGLVILDKIPRTATGKVQRRIVRDNFIKMR</sequence>
<protein>
    <submittedName>
        <fullName evidence="7">Uncharacterized protein</fullName>
    </submittedName>
</protein>
<dbReference type="InterPro" id="IPR025110">
    <property type="entry name" value="AMP-bd_C"/>
</dbReference>
<evidence type="ECO:0000259" key="5">
    <source>
        <dbReference type="Pfam" id="PF00501"/>
    </source>
</evidence>
<feature type="domain" description="AMP-dependent synthetase/ligase" evidence="5">
    <location>
        <begin position="43"/>
        <end position="390"/>
    </location>
</feature>
<evidence type="ECO:0000259" key="6">
    <source>
        <dbReference type="Pfam" id="PF13193"/>
    </source>
</evidence>
<comment type="caution">
    <text evidence="7">The sequence shown here is derived from an EMBL/GenBank/DDBJ whole genome shotgun (WGS) entry which is preliminary data.</text>
</comment>
<dbReference type="Gene3D" id="3.30.300.30">
    <property type="match status" value="1"/>
</dbReference>
<evidence type="ECO:0000256" key="3">
    <source>
        <dbReference type="ARBA" id="ARBA00022598"/>
    </source>
</evidence>
<comment type="similarity">
    <text evidence="2">Belongs to the ATP-dependent AMP-binding enzyme family.</text>
</comment>
<evidence type="ECO:0000313" key="8">
    <source>
        <dbReference type="Proteomes" id="UP000625711"/>
    </source>
</evidence>
<feature type="domain" description="AMP-binding enzyme C-terminal" evidence="6">
    <location>
        <begin position="440"/>
        <end position="515"/>
    </location>
</feature>
<reference evidence="7" key="1">
    <citation type="submission" date="2020-08" db="EMBL/GenBank/DDBJ databases">
        <title>Genome sequencing and assembly of the red palm weevil Rhynchophorus ferrugineus.</title>
        <authorList>
            <person name="Dias G.B."/>
            <person name="Bergman C.M."/>
            <person name="Manee M."/>
        </authorList>
    </citation>
    <scope>NUCLEOTIDE SEQUENCE</scope>
    <source>
        <strain evidence="7">AA-2017</strain>
        <tissue evidence="7">Whole larva</tissue>
    </source>
</reference>
<name>A0A834MD46_RHYFE</name>
<dbReference type="GO" id="GO:0016405">
    <property type="term" value="F:CoA-ligase activity"/>
    <property type="evidence" value="ECO:0007669"/>
    <property type="project" value="TreeGrafter"/>
</dbReference>
<dbReference type="PANTHER" id="PTHR24096">
    <property type="entry name" value="LONG-CHAIN-FATTY-ACID--COA LIGASE"/>
    <property type="match status" value="1"/>
</dbReference>
<dbReference type="FunFam" id="3.30.300.30:FF:000007">
    <property type="entry name" value="4-coumarate--CoA ligase 2"/>
    <property type="match status" value="1"/>
</dbReference>
<dbReference type="InterPro" id="IPR000873">
    <property type="entry name" value="AMP-dep_synth/lig_dom"/>
</dbReference>
<evidence type="ECO:0000256" key="1">
    <source>
        <dbReference type="ARBA" id="ARBA00004275"/>
    </source>
</evidence>